<comment type="similarity">
    <text evidence="2">Belongs to the SsgA family.</text>
</comment>
<gene>
    <name evidence="8" type="ORF">GCM10009533_59410</name>
</gene>
<organism evidence="8 9">
    <name type="scientific">Saccharopolyspora erythraea</name>
    <name type="common">Streptomyces erythraeus</name>
    <dbReference type="NCBI Taxonomy" id="1836"/>
    <lineage>
        <taxon>Bacteria</taxon>
        <taxon>Bacillati</taxon>
        <taxon>Actinomycetota</taxon>
        <taxon>Actinomycetes</taxon>
        <taxon>Pseudonocardiales</taxon>
        <taxon>Pseudonocardiaceae</taxon>
        <taxon>Saccharopolyspora</taxon>
    </lineage>
</organism>
<keyword evidence="6" id="KW-0131">Cell cycle</keyword>
<dbReference type="Gene3D" id="2.30.31.20">
    <property type="entry name" value="Sporulation-specific cell division protein SsgB"/>
    <property type="match status" value="1"/>
</dbReference>
<evidence type="ECO:0000256" key="6">
    <source>
        <dbReference type="ARBA" id="ARBA00023306"/>
    </source>
</evidence>
<feature type="chain" id="PRO_5046302140" evidence="7">
    <location>
        <begin position="24"/>
        <end position="140"/>
    </location>
</feature>
<dbReference type="Pfam" id="PF04686">
    <property type="entry name" value="SsgA"/>
    <property type="match status" value="1"/>
</dbReference>
<proteinExistence type="inferred from homology"/>
<sequence>MKNHRTVLTSMVFKLLAPAGATAPVGVELRFESRNPYEVSLAFSAGSGGHVEWVLARDLLADGLMIDSGEGDVRVGPDASDPAVIVVSLSSPSGQATFEADAEQLVDFLNRTYDVVPPGKEHQWMSIDEALARMLPHDLY</sequence>
<evidence type="ECO:0000313" key="9">
    <source>
        <dbReference type="Proteomes" id="UP001500729"/>
    </source>
</evidence>
<dbReference type="EMBL" id="BAAAGS010000061">
    <property type="protein sequence ID" value="GAA0553502.1"/>
    <property type="molecule type" value="Genomic_DNA"/>
</dbReference>
<evidence type="ECO:0000256" key="5">
    <source>
        <dbReference type="ARBA" id="ARBA00023210"/>
    </source>
</evidence>
<feature type="signal peptide" evidence="7">
    <location>
        <begin position="1"/>
        <end position="23"/>
    </location>
</feature>
<reference evidence="9" key="1">
    <citation type="journal article" date="2019" name="Int. J. Syst. Evol. Microbiol.">
        <title>The Global Catalogue of Microorganisms (GCM) 10K type strain sequencing project: providing services to taxonomists for standard genome sequencing and annotation.</title>
        <authorList>
            <consortium name="The Broad Institute Genomics Platform"/>
            <consortium name="The Broad Institute Genome Sequencing Center for Infectious Disease"/>
            <person name="Wu L."/>
            <person name="Ma J."/>
        </authorList>
    </citation>
    <scope>NUCLEOTIDE SEQUENCE [LARGE SCALE GENOMIC DNA]</scope>
    <source>
        <strain evidence="9">JCM 10303</strain>
    </source>
</reference>
<evidence type="ECO:0000313" key="8">
    <source>
        <dbReference type="EMBL" id="GAA0553502.1"/>
    </source>
</evidence>
<dbReference type="InterPro" id="IPR038658">
    <property type="entry name" value="SsgB_sf"/>
</dbReference>
<comment type="subcellular location">
    <subcellularLocation>
        <location evidence="1">Cell septum</location>
    </subcellularLocation>
</comment>
<evidence type="ECO:0000256" key="4">
    <source>
        <dbReference type="ARBA" id="ARBA00022969"/>
    </source>
</evidence>
<comment type="caution">
    <text evidence="8">The sequence shown here is derived from an EMBL/GenBank/DDBJ whole genome shotgun (WGS) entry which is preliminary data.</text>
</comment>
<dbReference type="Proteomes" id="UP001500729">
    <property type="component" value="Unassembled WGS sequence"/>
</dbReference>
<protein>
    <submittedName>
        <fullName evidence="8">SsgA family sporulation/cell division regulator</fullName>
    </submittedName>
</protein>
<evidence type="ECO:0000256" key="7">
    <source>
        <dbReference type="SAM" id="SignalP"/>
    </source>
</evidence>
<keyword evidence="9" id="KW-1185">Reference proteome</keyword>
<keyword evidence="7" id="KW-0732">Signal</keyword>
<evidence type="ECO:0000256" key="2">
    <source>
        <dbReference type="ARBA" id="ARBA00009323"/>
    </source>
</evidence>
<accession>A0ABP3NYT3</accession>
<keyword evidence="4" id="KW-0749">Sporulation</keyword>
<evidence type="ECO:0000256" key="3">
    <source>
        <dbReference type="ARBA" id="ARBA00022618"/>
    </source>
</evidence>
<name>A0ABP3NYT3_SACER</name>
<keyword evidence="5" id="KW-0717">Septation</keyword>
<keyword evidence="3" id="KW-0132">Cell division</keyword>
<dbReference type="RefSeq" id="WP_009944717.1">
    <property type="nucleotide sequence ID" value="NZ_BAAAGS010000061.1"/>
</dbReference>
<evidence type="ECO:0000256" key="1">
    <source>
        <dbReference type="ARBA" id="ARBA00004431"/>
    </source>
</evidence>
<dbReference type="InterPro" id="IPR006776">
    <property type="entry name" value="SsgB"/>
</dbReference>